<evidence type="ECO:0000256" key="5">
    <source>
        <dbReference type="ARBA" id="ARBA00022692"/>
    </source>
</evidence>
<dbReference type="NCBIfam" id="NF045470">
    <property type="entry name" value="Opp2B"/>
    <property type="match status" value="1"/>
</dbReference>
<feature type="transmembrane region" description="Helical" evidence="13">
    <location>
        <begin position="138"/>
        <end position="160"/>
    </location>
</feature>
<dbReference type="Pfam" id="PF19300">
    <property type="entry name" value="BPD_transp_1_N"/>
    <property type="match status" value="1"/>
</dbReference>
<dbReference type="InterPro" id="IPR045621">
    <property type="entry name" value="BPD_transp_1_N"/>
</dbReference>
<keyword evidence="8" id="KW-0921">Nickel transport</keyword>
<feature type="transmembrane region" description="Helical" evidence="13">
    <location>
        <begin position="172"/>
        <end position="192"/>
    </location>
</feature>
<keyword evidence="5 13" id="KW-0812">Transmembrane</keyword>
<dbReference type="PANTHER" id="PTHR43163">
    <property type="entry name" value="DIPEPTIDE TRANSPORT SYSTEM PERMEASE PROTEIN DPPB-RELATED"/>
    <property type="match status" value="1"/>
</dbReference>
<keyword evidence="3" id="KW-1003">Cell membrane</keyword>
<evidence type="ECO:0000256" key="4">
    <source>
        <dbReference type="ARBA" id="ARBA00022596"/>
    </source>
</evidence>
<dbReference type="RefSeq" id="WP_099521280.1">
    <property type="nucleotide sequence ID" value="NZ_CP016808.1"/>
</dbReference>
<keyword evidence="9 13" id="KW-0472">Membrane</keyword>
<proteinExistence type="inferred from homology"/>
<dbReference type="PANTHER" id="PTHR43163:SF6">
    <property type="entry name" value="DIPEPTIDE TRANSPORT SYSTEM PERMEASE PROTEIN DPPB-RELATED"/>
    <property type="match status" value="1"/>
</dbReference>
<dbReference type="InterPro" id="IPR050045">
    <property type="entry name" value="Opp2B"/>
</dbReference>
<keyword evidence="6 13" id="KW-1133">Transmembrane helix</keyword>
<evidence type="ECO:0000256" key="3">
    <source>
        <dbReference type="ARBA" id="ARBA00022475"/>
    </source>
</evidence>
<comment type="subunit">
    <text evidence="11">The complex is composed of two ATP-binding proteins (NikD and NikE), two transmembrane proteins (NikB and NikC) and a solute-binding protein (NikA).</text>
</comment>
<keyword evidence="7" id="KW-0406">Ion transport</keyword>
<dbReference type="GO" id="GO:0015099">
    <property type="term" value="F:nickel cation transmembrane transporter activity"/>
    <property type="evidence" value="ECO:0007669"/>
    <property type="project" value="InterPro"/>
</dbReference>
<keyword evidence="4" id="KW-0533">Nickel</keyword>
<evidence type="ECO:0000256" key="10">
    <source>
        <dbReference type="ARBA" id="ARBA00024202"/>
    </source>
</evidence>
<dbReference type="CDD" id="cd06261">
    <property type="entry name" value="TM_PBP2"/>
    <property type="match status" value="1"/>
</dbReference>
<evidence type="ECO:0000256" key="6">
    <source>
        <dbReference type="ARBA" id="ARBA00022989"/>
    </source>
</evidence>
<dbReference type="Gene3D" id="1.10.3720.10">
    <property type="entry name" value="MetI-like"/>
    <property type="match status" value="1"/>
</dbReference>
<dbReference type="SUPFAM" id="SSF161098">
    <property type="entry name" value="MetI-like"/>
    <property type="match status" value="1"/>
</dbReference>
<dbReference type="AlphaFoldDB" id="A0A1B2DRL6"/>
<evidence type="ECO:0000256" key="9">
    <source>
        <dbReference type="ARBA" id="ARBA00023136"/>
    </source>
</evidence>
<evidence type="ECO:0000259" key="14">
    <source>
        <dbReference type="PROSITE" id="PS50928"/>
    </source>
</evidence>
<dbReference type="PROSITE" id="PS50928">
    <property type="entry name" value="ABC_TM1"/>
    <property type="match status" value="1"/>
</dbReference>
<organism evidence="15">
    <name type="scientific">Paenibacillus sp. BIHB 4019</name>
    <dbReference type="NCBI Taxonomy" id="1870819"/>
    <lineage>
        <taxon>Bacteria</taxon>
        <taxon>Bacillati</taxon>
        <taxon>Bacillota</taxon>
        <taxon>Bacilli</taxon>
        <taxon>Bacillales</taxon>
        <taxon>Paenibacillaceae</taxon>
        <taxon>Paenibacillus</taxon>
    </lineage>
</organism>
<protein>
    <recommendedName>
        <fullName evidence="12">Nickel import system permease protein NikB</fullName>
    </recommendedName>
</protein>
<sequence length="309" mass="34371">MLRFWLERVAQMLLVIFCVATLTFILMRVSPGDPARILLTTHNIPASQEAIDALREEMGLTDSLWSQYIGWLGDVFTWQWGTSYMSKEPVAGELLKRLPATLELATAGALVMLLATCLIGMVTAIFSKGLLDRMGRILALLGASIPSFWLGFLLIYFFSVRLGWLPSMGRGGFAHLLMPAVTLGLGLGAVYARVLRTNMLEMNNQNFVKASRARGLSKGRIFIFQVFKHAFLPILSMLGTSFAFMLGGNVIVETIFSWPGVGKYIIEAITARDYPVIQGYVVFTSFLFVAIHLAVEVFYVRLDPRLRAS</sequence>
<dbReference type="GO" id="GO:0005886">
    <property type="term" value="C:plasma membrane"/>
    <property type="evidence" value="ECO:0007669"/>
    <property type="project" value="UniProtKB-SubCell"/>
</dbReference>
<comment type="similarity">
    <text evidence="10">Belongs to the binding-protein-dependent transport system permease family. OppBC subfamily.</text>
</comment>
<gene>
    <name evidence="15" type="ORF">BBD42_30555</name>
</gene>
<feature type="domain" description="ABC transmembrane type-1" evidence="14">
    <location>
        <begin position="98"/>
        <end position="299"/>
    </location>
</feature>
<dbReference type="InterPro" id="IPR000515">
    <property type="entry name" value="MetI-like"/>
</dbReference>
<evidence type="ECO:0000256" key="13">
    <source>
        <dbReference type="RuleBase" id="RU363032"/>
    </source>
</evidence>
<feature type="transmembrane region" description="Helical" evidence="13">
    <location>
        <begin position="230"/>
        <end position="252"/>
    </location>
</feature>
<evidence type="ECO:0000256" key="2">
    <source>
        <dbReference type="ARBA" id="ARBA00022448"/>
    </source>
</evidence>
<accession>A0A1B2DRL6</accession>
<evidence type="ECO:0000256" key="1">
    <source>
        <dbReference type="ARBA" id="ARBA00004651"/>
    </source>
</evidence>
<feature type="transmembrane region" description="Helical" evidence="13">
    <location>
        <begin position="104"/>
        <end position="126"/>
    </location>
</feature>
<comment type="subcellular location">
    <subcellularLocation>
        <location evidence="1 13">Cell membrane</location>
        <topology evidence="1 13">Multi-pass membrane protein</topology>
    </subcellularLocation>
</comment>
<evidence type="ECO:0000256" key="8">
    <source>
        <dbReference type="ARBA" id="ARBA00023112"/>
    </source>
</evidence>
<evidence type="ECO:0000256" key="12">
    <source>
        <dbReference type="ARBA" id="ARBA00044774"/>
    </source>
</evidence>
<evidence type="ECO:0000313" key="15">
    <source>
        <dbReference type="EMBL" id="ANY70356.1"/>
    </source>
</evidence>
<reference evidence="15" key="1">
    <citation type="submission" date="2016-08" db="EMBL/GenBank/DDBJ databases">
        <title>Complete Genome Seqeunce of Paenibacillus sp. BIHB 4019 from tea rhizoplane.</title>
        <authorList>
            <person name="Thakur R."/>
            <person name="Swarnkar M.K."/>
            <person name="Gulati A."/>
        </authorList>
    </citation>
    <scope>NUCLEOTIDE SEQUENCE [LARGE SCALE GENOMIC DNA]</scope>
    <source>
        <strain evidence="15">BIHB4019</strain>
    </source>
</reference>
<feature type="transmembrane region" description="Helical" evidence="13">
    <location>
        <begin position="12"/>
        <end position="30"/>
    </location>
</feature>
<dbReference type="Pfam" id="PF00528">
    <property type="entry name" value="BPD_transp_1"/>
    <property type="match status" value="1"/>
</dbReference>
<evidence type="ECO:0000256" key="11">
    <source>
        <dbReference type="ARBA" id="ARBA00038669"/>
    </source>
</evidence>
<name>A0A1B2DRL6_9BACL</name>
<dbReference type="InterPro" id="IPR035906">
    <property type="entry name" value="MetI-like_sf"/>
</dbReference>
<evidence type="ECO:0000256" key="7">
    <source>
        <dbReference type="ARBA" id="ARBA00023065"/>
    </source>
</evidence>
<dbReference type="EMBL" id="CP016808">
    <property type="protein sequence ID" value="ANY70356.1"/>
    <property type="molecule type" value="Genomic_DNA"/>
</dbReference>
<keyword evidence="2 13" id="KW-0813">Transport</keyword>
<feature type="transmembrane region" description="Helical" evidence="13">
    <location>
        <begin position="280"/>
        <end position="300"/>
    </location>
</feature>